<sequence>MTGNDRPEVIVTAALNAANLPAHGVELAEMIDRYPRLRAAIDALYVVPGIEDATPIRPR</sequence>
<proteinExistence type="predicted"/>
<dbReference type="Proteomes" id="UP000516173">
    <property type="component" value="Chromosome"/>
</dbReference>
<dbReference type="EMBL" id="AP023396">
    <property type="protein sequence ID" value="BCK53599.1"/>
    <property type="molecule type" value="Genomic_DNA"/>
</dbReference>
<gene>
    <name evidence="1" type="ORF">NWFMUON74_13710</name>
</gene>
<dbReference type="GeneID" id="80345967"/>
<reference evidence="1 2" key="1">
    <citation type="submission" date="2020-08" db="EMBL/GenBank/DDBJ databases">
        <title>Genome Sequencing of Nocardia wallacei strain FMUON74 and assembly.</title>
        <authorList>
            <person name="Toyokawa M."/>
            <person name="Uesaka K."/>
        </authorList>
    </citation>
    <scope>NUCLEOTIDE SEQUENCE [LARGE SCALE GENOMIC DNA]</scope>
    <source>
        <strain evidence="1 2">FMUON74</strain>
    </source>
</reference>
<keyword evidence="2" id="KW-1185">Reference proteome</keyword>
<organism evidence="1 2">
    <name type="scientific">Nocardia wallacei</name>
    <dbReference type="NCBI Taxonomy" id="480035"/>
    <lineage>
        <taxon>Bacteria</taxon>
        <taxon>Bacillati</taxon>
        <taxon>Actinomycetota</taxon>
        <taxon>Actinomycetes</taxon>
        <taxon>Mycobacteriales</taxon>
        <taxon>Nocardiaceae</taxon>
        <taxon>Nocardia</taxon>
    </lineage>
</organism>
<evidence type="ECO:0000313" key="2">
    <source>
        <dbReference type="Proteomes" id="UP000516173"/>
    </source>
</evidence>
<dbReference type="AlphaFoldDB" id="A0A7G1KHY4"/>
<dbReference type="RefSeq" id="WP_187687110.1">
    <property type="nucleotide sequence ID" value="NZ_AP023396.1"/>
</dbReference>
<dbReference type="KEGG" id="nwl:NWFMUON74_13710"/>
<accession>A0A7G1KHY4</accession>
<protein>
    <submittedName>
        <fullName evidence="1">Uncharacterized protein</fullName>
    </submittedName>
</protein>
<evidence type="ECO:0000313" key="1">
    <source>
        <dbReference type="EMBL" id="BCK53599.1"/>
    </source>
</evidence>
<name>A0A7G1KHY4_9NOCA</name>